<feature type="region of interest" description="Disordered" evidence="1">
    <location>
        <begin position="1"/>
        <end position="22"/>
    </location>
</feature>
<organism evidence="3">
    <name type="scientific">Edaphobacter paludis</name>
    <dbReference type="NCBI Taxonomy" id="3035702"/>
    <lineage>
        <taxon>Bacteria</taxon>
        <taxon>Pseudomonadati</taxon>
        <taxon>Acidobacteriota</taxon>
        <taxon>Terriglobia</taxon>
        <taxon>Terriglobales</taxon>
        <taxon>Acidobacteriaceae</taxon>
        <taxon>Edaphobacter</taxon>
    </lineage>
</organism>
<gene>
    <name evidence="3" type="ORF">P4G45_13965</name>
    <name evidence="4" type="ORF">P8936_14380</name>
</gene>
<dbReference type="EMBL" id="CP121194">
    <property type="protein sequence ID" value="XBH09582.1"/>
    <property type="molecule type" value="Genomic_DNA"/>
</dbReference>
<dbReference type="KEGG" id="epl:P4G45_13965"/>
<reference evidence="3" key="1">
    <citation type="submission" date="2023-03" db="EMBL/GenBank/DDBJ databases">
        <title>Edaphobacter sp.</title>
        <authorList>
            <person name="Huber K.J."/>
            <person name="Papendorf J."/>
            <person name="Pilke C."/>
            <person name="Bunk B."/>
            <person name="Sproeer C."/>
            <person name="Pester M."/>
        </authorList>
    </citation>
    <scope>NUCLEOTIDE SEQUENCE</scope>
    <source>
        <strain evidence="3">DSM 109919</strain>
        <strain evidence="4">DSM 109920</strain>
    </source>
</reference>
<evidence type="ECO:0000256" key="2">
    <source>
        <dbReference type="SAM" id="Phobius"/>
    </source>
</evidence>
<evidence type="ECO:0000313" key="3">
    <source>
        <dbReference type="EMBL" id="XBH09582.1"/>
    </source>
</evidence>
<dbReference type="InterPro" id="IPR013417">
    <property type="entry name" value="CHP02588"/>
</dbReference>
<name>A0AAU7CWT7_9BACT</name>
<keyword evidence="2" id="KW-1133">Transmembrane helix</keyword>
<accession>A0AAU7D5A1</accession>
<dbReference type="RefSeq" id="WP_348267091.1">
    <property type="nucleotide sequence ID" value="NZ_CP121194.1"/>
</dbReference>
<proteinExistence type="predicted"/>
<feature type="transmembrane region" description="Helical" evidence="2">
    <location>
        <begin position="35"/>
        <end position="55"/>
    </location>
</feature>
<dbReference type="AlphaFoldDB" id="A0AAU7CWT7"/>
<dbReference type="EMBL" id="CP121195">
    <property type="protein sequence ID" value="XBH12869.1"/>
    <property type="molecule type" value="Genomic_DNA"/>
</dbReference>
<accession>A0AAU7CWT7</accession>
<protein>
    <submittedName>
        <fullName evidence="3">DUF2393 family protein</fullName>
    </submittedName>
</protein>
<dbReference type="Pfam" id="PF09624">
    <property type="entry name" value="DUF2393"/>
    <property type="match status" value="1"/>
</dbReference>
<keyword evidence="2" id="KW-0472">Membrane</keyword>
<evidence type="ECO:0000256" key="1">
    <source>
        <dbReference type="SAM" id="MobiDB-lite"/>
    </source>
</evidence>
<evidence type="ECO:0000313" key="4">
    <source>
        <dbReference type="EMBL" id="XBH12869.1"/>
    </source>
</evidence>
<keyword evidence="2" id="KW-0812">Transmembrane</keyword>
<sequence>MSDLNQPEKTPAARAGADEPAMFGTKPPAGAGIPMVAWAVAALVVVLVVVGMIMAGRGKGRATPTNSVQRLAPYAGSLPLSQLAMSESTSISGGKSTFVDGHIKNTGTATVTGITVQVLFGNLEGSAPTIDTLPLTLIRTRQPYIDTQSVASSPLKPGDEREFRLIFESIPQNWNMEMPEVRVVGVETK</sequence>